<evidence type="ECO:0000313" key="3">
    <source>
        <dbReference type="EMBL" id="PWI57440.1"/>
    </source>
</evidence>
<dbReference type="Gene3D" id="2.60.120.700">
    <property type="entry name" value="Peptidase G1"/>
    <property type="match status" value="1"/>
</dbReference>
<accession>A0A2U3D839</accession>
<dbReference type="AlphaFoldDB" id="A0A2U3D839"/>
<dbReference type="PANTHER" id="PTHR37536">
    <property type="entry name" value="PUTATIVE (AFU_ORTHOLOGUE AFUA_3G02970)-RELATED"/>
    <property type="match status" value="1"/>
</dbReference>
<evidence type="ECO:0008006" key="5">
    <source>
        <dbReference type="Google" id="ProtNLM"/>
    </source>
</evidence>
<dbReference type="PANTHER" id="PTHR37536:SF1">
    <property type="entry name" value="ASPERGILLOPEPSIN, PUTAITVE (AFU_ORTHOLOGUE AFUA_7G01200)"/>
    <property type="match status" value="1"/>
</dbReference>
<dbReference type="Pfam" id="PF01828">
    <property type="entry name" value="Peptidase_A4"/>
    <property type="match status" value="1"/>
</dbReference>
<dbReference type="EMBL" id="MPDK01000013">
    <property type="protein sequence ID" value="PWI57440.1"/>
    <property type="molecule type" value="Genomic_DNA"/>
</dbReference>
<organism evidence="3 4">
    <name type="scientific">Sulfoacidibacillus thermotolerans</name>
    <name type="common">Acidibacillus sulfuroxidans</name>
    <dbReference type="NCBI Taxonomy" id="1765684"/>
    <lineage>
        <taxon>Bacteria</taxon>
        <taxon>Bacillati</taxon>
        <taxon>Bacillota</taxon>
        <taxon>Bacilli</taxon>
        <taxon>Bacillales</taxon>
        <taxon>Alicyclobacillaceae</taxon>
        <taxon>Sulfoacidibacillus</taxon>
    </lineage>
</organism>
<proteinExistence type="predicted"/>
<dbReference type="CDD" id="cd13426">
    <property type="entry name" value="Peptidase_G1"/>
    <property type="match status" value="1"/>
</dbReference>
<gene>
    <name evidence="3" type="ORF">BM613_08690</name>
</gene>
<feature type="region of interest" description="Disordered" evidence="2">
    <location>
        <begin position="166"/>
        <end position="196"/>
    </location>
</feature>
<sequence length="196" mass="21617">MADFLGFRNTCSSSNTYSATWIGIDGFTNHQLIQVGTAQNNVNGQPQYFAWWEVLPAPEVPLDTTQYPVVAGDQIEAKIAKQANGSWTITLNNQTQRWSFEQKEIDYLGPQTSVEWIEEAPTLNGELTTLADYGMVTFHSLLVNDQNPHLTPSEAGVLIQSGQWVSTPSTPSTRGDAFSVHYGDTPPSPPENPKNM</sequence>
<dbReference type="GO" id="GO:0006508">
    <property type="term" value="P:proteolysis"/>
    <property type="evidence" value="ECO:0007669"/>
    <property type="project" value="InterPro"/>
</dbReference>
<name>A0A2U3D839_SULT2</name>
<feature type="compositionally biased region" description="Pro residues" evidence="2">
    <location>
        <begin position="186"/>
        <end position="196"/>
    </location>
</feature>
<dbReference type="GO" id="GO:0070007">
    <property type="term" value="F:glutamic-type endopeptidase activity"/>
    <property type="evidence" value="ECO:0007669"/>
    <property type="project" value="InterPro"/>
</dbReference>
<evidence type="ECO:0000256" key="2">
    <source>
        <dbReference type="SAM" id="MobiDB-lite"/>
    </source>
</evidence>
<dbReference type="Proteomes" id="UP000245380">
    <property type="component" value="Unassembled WGS sequence"/>
</dbReference>
<protein>
    <recommendedName>
        <fullName evidence="5">Peptidase A4 family protein</fullName>
    </recommendedName>
</protein>
<dbReference type="SUPFAM" id="SSF49899">
    <property type="entry name" value="Concanavalin A-like lectins/glucanases"/>
    <property type="match status" value="1"/>
</dbReference>
<reference evidence="3 4" key="1">
    <citation type="submission" date="2016-11" db="EMBL/GenBank/DDBJ databases">
        <title>Comparative genomics of Acidibacillus ferroxidans species.</title>
        <authorList>
            <person name="Oliveira G."/>
            <person name="Nunes G."/>
            <person name="Oliveira R."/>
            <person name="Araujo F."/>
            <person name="Salim A."/>
            <person name="Scholte L."/>
            <person name="Morais D."/>
            <person name="Nancucheo I."/>
            <person name="Johnson D.B."/>
            <person name="Grail B."/>
            <person name="Bittencourt J."/>
            <person name="Valadares R."/>
        </authorList>
    </citation>
    <scope>NUCLEOTIDE SEQUENCE [LARGE SCALE GENOMIC DNA]</scope>
    <source>
        <strain evidence="3 4">Y002</strain>
    </source>
</reference>
<dbReference type="InterPro" id="IPR013320">
    <property type="entry name" value="ConA-like_dom_sf"/>
</dbReference>
<dbReference type="InterPro" id="IPR038656">
    <property type="entry name" value="Peptidase_G1_sf"/>
</dbReference>
<keyword evidence="4" id="KW-1185">Reference proteome</keyword>
<comment type="caution">
    <text evidence="3">The sequence shown here is derived from an EMBL/GenBank/DDBJ whole genome shotgun (WGS) entry which is preliminary data.</text>
</comment>
<evidence type="ECO:0000313" key="4">
    <source>
        <dbReference type="Proteomes" id="UP000245380"/>
    </source>
</evidence>
<dbReference type="InterPro" id="IPR000250">
    <property type="entry name" value="Peptidase_G1"/>
</dbReference>
<feature type="active site" description="Proton acceptor" evidence="1">
    <location>
        <position position="119"/>
    </location>
</feature>
<evidence type="ECO:0000256" key="1">
    <source>
        <dbReference type="PIRSR" id="PIRSR600250-50"/>
    </source>
</evidence>